<accession>A0A1M6VGK2</accession>
<sequence length="372" mass="41062">MTVIAQEITNLVEEMAPRWLAEEWDNSGWQIGNPRAEVSKVLLALDVDAVVVREAQEKNANLIICHHPMLMKGIKNIRLDEPRGALIAELIQHNIGVYAAHTNLDSAIDGVNTILARRLGLEKLEIMHPSKGERYLKLAVFVPVEQAEAVRQAICQAGAGWIGKYSDCTFQTTGSGSFRPLEGTNPFKGRQGQVERVDEIKLETIVPGHKLKTVLNAMLEAHPYEEVAYDLYPLENHKNSQGLGRIGELKETMSFADLIIYVKEALGLATVKVGGGMWRDVRRVAVCGGSGSELWSVAAAKGAEVLITGDIKYHTAQDMLTAGISFIDAGHFATEHLILPQLQNQLEQASQARDLAVEFMLTKRQSDPFMYI</sequence>
<evidence type="ECO:0000313" key="6">
    <source>
        <dbReference type="EMBL" id="SHK80589.1"/>
    </source>
</evidence>
<dbReference type="GO" id="GO:0005737">
    <property type="term" value="C:cytoplasm"/>
    <property type="evidence" value="ECO:0007669"/>
    <property type="project" value="TreeGrafter"/>
</dbReference>
<name>A0A1M6VGK2_9FIRM</name>
<comment type="similarity">
    <text evidence="1 4">Belongs to the GTP cyclohydrolase I type 2/NIF3 family.</text>
</comment>
<dbReference type="Gene3D" id="3.40.1390.30">
    <property type="entry name" value="NIF3 (NGG1p interacting factor 3)-like"/>
    <property type="match status" value="1"/>
</dbReference>
<dbReference type="FunFam" id="3.40.1390.30:FF:000001">
    <property type="entry name" value="GTP cyclohydrolase 1 type 2"/>
    <property type="match status" value="1"/>
</dbReference>
<evidence type="ECO:0000313" key="7">
    <source>
        <dbReference type="Proteomes" id="UP000183997"/>
    </source>
</evidence>
<organism evidence="6 7">
    <name type="scientific">Desulforamulus aeronauticus DSM 10349</name>
    <dbReference type="NCBI Taxonomy" id="1121421"/>
    <lineage>
        <taxon>Bacteria</taxon>
        <taxon>Bacillati</taxon>
        <taxon>Bacillota</taxon>
        <taxon>Clostridia</taxon>
        <taxon>Eubacteriales</taxon>
        <taxon>Peptococcaceae</taxon>
        <taxon>Desulforamulus</taxon>
    </lineage>
</organism>
<evidence type="ECO:0000256" key="5">
    <source>
        <dbReference type="PIRSR" id="PIRSR602678-1"/>
    </source>
</evidence>
<keyword evidence="7" id="KW-1185">Reference proteome</keyword>
<dbReference type="Proteomes" id="UP000183997">
    <property type="component" value="Unassembled WGS sequence"/>
</dbReference>
<dbReference type="Gene3D" id="3.30.70.120">
    <property type="match status" value="1"/>
</dbReference>
<dbReference type="FunFam" id="3.30.70.120:FF:000006">
    <property type="entry name" value="GTP cyclohydrolase 1 type 2 homolog"/>
    <property type="match status" value="1"/>
</dbReference>
<dbReference type="SUPFAM" id="SSF102705">
    <property type="entry name" value="NIF3 (NGG1p interacting factor 3)-like"/>
    <property type="match status" value="1"/>
</dbReference>
<dbReference type="OrthoDB" id="9792792at2"/>
<protein>
    <recommendedName>
        <fullName evidence="2 4">GTP cyclohydrolase 1 type 2 homolog</fullName>
    </recommendedName>
</protein>
<reference evidence="7" key="1">
    <citation type="submission" date="2016-11" db="EMBL/GenBank/DDBJ databases">
        <authorList>
            <person name="Varghese N."/>
            <person name="Submissions S."/>
        </authorList>
    </citation>
    <scope>NUCLEOTIDE SEQUENCE [LARGE SCALE GENOMIC DNA]</scope>
    <source>
        <strain evidence="7">DSM 10349</strain>
    </source>
</reference>
<dbReference type="InterPro" id="IPR002678">
    <property type="entry name" value="DUF34/NIF3"/>
</dbReference>
<evidence type="ECO:0000256" key="3">
    <source>
        <dbReference type="ARBA" id="ARBA00022723"/>
    </source>
</evidence>
<dbReference type="STRING" id="1121421.SAMN02745123_03198"/>
<feature type="binding site" evidence="5">
    <location>
        <position position="66"/>
    </location>
    <ligand>
        <name>a divalent metal cation</name>
        <dbReference type="ChEBI" id="CHEBI:60240"/>
        <label>1</label>
    </ligand>
</feature>
<evidence type="ECO:0000256" key="2">
    <source>
        <dbReference type="ARBA" id="ARBA00022112"/>
    </source>
</evidence>
<feature type="binding site" evidence="5">
    <location>
        <position position="105"/>
    </location>
    <ligand>
        <name>a divalent metal cation</name>
        <dbReference type="ChEBI" id="CHEBI:60240"/>
        <label>1</label>
    </ligand>
</feature>
<dbReference type="AlphaFoldDB" id="A0A1M6VGK2"/>
<keyword evidence="3 4" id="KW-0479">Metal-binding</keyword>
<dbReference type="GO" id="GO:0046872">
    <property type="term" value="F:metal ion binding"/>
    <property type="evidence" value="ECO:0007669"/>
    <property type="project" value="UniProtKB-UniRule"/>
</dbReference>
<dbReference type="RefSeq" id="WP_072916338.1">
    <property type="nucleotide sequence ID" value="NZ_FRAR01000024.1"/>
</dbReference>
<dbReference type="PANTHER" id="PTHR13799">
    <property type="entry name" value="NGG1 INTERACTING FACTOR 3"/>
    <property type="match status" value="1"/>
</dbReference>
<dbReference type="InterPro" id="IPR036069">
    <property type="entry name" value="DUF34/NIF3_sf"/>
</dbReference>
<dbReference type="InterPro" id="IPR017221">
    <property type="entry name" value="DUF34/NIF3_bac"/>
</dbReference>
<dbReference type="PANTHER" id="PTHR13799:SF14">
    <property type="entry name" value="GTP CYCLOHYDROLASE 1 TYPE 2 HOMOLOG"/>
    <property type="match status" value="1"/>
</dbReference>
<gene>
    <name evidence="6" type="ORF">SAMN02745123_03198</name>
</gene>
<evidence type="ECO:0000256" key="4">
    <source>
        <dbReference type="PIRNR" id="PIRNR037489"/>
    </source>
</evidence>
<dbReference type="EMBL" id="FRAR01000024">
    <property type="protein sequence ID" value="SHK80589.1"/>
    <property type="molecule type" value="Genomic_DNA"/>
</dbReference>
<dbReference type="InterPro" id="IPR015867">
    <property type="entry name" value="N-reg_PII/ATP_PRibTrfase_C"/>
</dbReference>
<feature type="binding site" evidence="5">
    <location>
        <position position="335"/>
    </location>
    <ligand>
        <name>a divalent metal cation</name>
        <dbReference type="ChEBI" id="CHEBI:60240"/>
        <label>1</label>
    </ligand>
</feature>
<proteinExistence type="inferred from homology"/>
<evidence type="ECO:0000256" key="1">
    <source>
        <dbReference type="ARBA" id="ARBA00006964"/>
    </source>
</evidence>
<dbReference type="Pfam" id="PF01784">
    <property type="entry name" value="DUF34_NIF3"/>
    <property type="match status" value="1"/>
</dbReference>
<feature type="binding site" evidence="5">
    <location>
        <position position="67"/>
    </location>
    <ligand>
        <name>a divalent metal cation</name>
        <dbReference type="ChEBI" id="CHEBI:60240"/>
        <label>1</label>
    </ligand>
</feature>
<dbReference type="PIRSF" id="PIRSF037489">
    <property type="entry name" value="UCP037489_NIF3_YqfO"/>
    <property type="match status" value="1"/>
</dbReference>
<dbReference type="NCBIfam" id="TIGR00486">
    <property type="entry name" value="YbgI_SA1388"/>
    <property type="match status" value="1"/>
</dbReference>
<feature type="binding site" evidence="5">
    <location>
        <position position="331"/>
    </location>
    <ligand>
        <name>a divalent metal cation</name>
        <dbReference type="ChEBI" id="CHEBI:60240"/>
        <label>1</label>
    </ligand>
</feature>